<evidence type="ECO:0000256" key="6">
    <source>
        <dbReference type="ARBA" id="ARBA00022825"/>
    </source>
</evidence>
<keyword evidence="5" id="KW-0378">Hydrolase</keyword>
<dbReference type="PANTHER" id="PTHR22939">
    <property type="entry name" value="SERINE PROTEASE FAMILY S1C HTRA-RELATED"/>
    <property type="match status" value="1"/>
</dbReference>
<dbReference type="Pfam" id="PF13180">
    <property type="entry name" value="PDZ_2"/>
    <property type="match status" value="2"/>
</dbReference>
<feature type="active site" description="Charge relay system" evidence="7">
    <location>
        <position position="227"/>
    </location>
</feature>
<feature type="binding site" evidence="8">
    <location>
        <position position="151"/>
    </location>
    <ligand>
        <name>substrate</name>
    </ligand>
</feature>
<evidence type="ECO:0000256" key="1">
    <source>
        <dbReference type="ARBA" id="ARBA00010541"/>
    </source>
</evidence>
<dbReference type="SUPFAM" id="SSF50156">
    <property type="entry name" value="PDZ domain-like"/>
    <property type="match status" value="2"/>
</dbReference>
<feature type="domain" description="PDZ" evidence="10">
    <location>
        <begin position="412"/>
        <end position="453"/>
    </location>
</feature>
<evidence type="ECO:0000259" key="10">
    <source>
        <dbReference type="PROSITE" id="PS50106"/>
    </source>
</evidence>
<comment type="similarity">
    <text evidence="1">Belongs to the peptidase S1C family.</text>
</comment>
<dbReference type="InterPro" id="IPR001940">
    <property type="entry name" value="Peptidase_S1C"/>
</dbReference>
<accession>A0A8G2BM01</accession>
<dbReference type="GO" id="GO:0006508">
    <property type="term" value="P:proteolysis"/>
    <property type="evidence" value="ECO:0007669"/>
    <property type="project" value="UniProtKB-KW"/>
</dbReference>
<evidence type="ECO:0000313" key="11">
    <source>
        <dbReference type="EMBL" id="SDG47323.1"/>
    </source>
</evidence>
<dbReference type="OrthoDB" id="9758917at2"/>
<feature type="domain" description="PDZ" evidence="10">
    <location>
        <begin position="270"/>
        <end position="366"/>
    </location>
</feature>
<keyword evidence="12" id="KW-1185">Reference proteome</keyword>
<dbReference type="AlphaFoldDB" id="A0A8G2BM01"/>
<dbReference type="PROSITE" id="PS50106">
    <property type="entry name" value="PDZ"/>
    <property type="match status" value="2"/>
</dbReference>
<feature type="binding site" evidence="8">
    <location>
        <begin position="225"/>
        <end position="227"/>
    </location>
    <ligand>
        <name>substrate</name>
    </ligand>
</feature>
<evidence type="ECO:0000256" key="5">
    <source>
        <dbReference type="ARBA" id="ARBA00022801"/>
    </source>
</evidence>
<feature type="active site" description="Charge relay system" evidence="7">
    <location>
        <position position="121"/>
    </location>
</feature>
<protein>
    <submittedName>
        <fullName evidence="11">Serine protease Do</fullName>
    </submittedName>
</protein>
<keyword evidence="3 9" id="KW-0732">Signal</keyword>
<dbReference type="CDD" id="cd10839">
    <property type="entry name" value="cpPDZ1_DegP-like"/>
    <property type="match status" value="1"/>
</dbReference>
<dbReference type="Gene3D" id="2.30.42.10">
    <property type="match status" value="2"/>
</dbReference>
<dbReference type="Pfam" id="PF13365">
    <property type="entry name" value="Trypsin_2"/>
    <property type="match status" value="1"/>
</dbReference>
<evidence type="ECO:0000256" key="4">
    <source>
        <dbReference type="ARBA" id="ARBA00022737"/>
    </source>
</evidence>
<dbReference type="PANTHER" id="PTHR22939:SF129">
    <property type="entry name" value="SERINE PROTEASE HTRA2, MITOCHONDRIAL"/>
    <property type="match status" value="1"/>
</dbReference>
<dbReference type="InterPro" id="IPR009003">
    <property type="entry name" value="Peptidase_S1_PA"/>
</dbReference>
<dbReference type="Proteomes" id="UP000198615">
    <property type="component" value="Unassembled WGS sequence"/>
</dbReference>
<comment type="caution">
    <text evidence="11">The sequence shown here is derived from an EMBL/GenBank/DDBJ whole genome shotgun (WGS) entry which is preliminary data.</text>
</comment>
<evidence type="ECO:0000256" key="7">
    <source>
        <dbReference type="PIRSR" id="PIRSR611782-1"/>
    </source>
</evidence>
<dbReference type="InterPro" id="IPR001478">
    <property type="entry name" value="PDZ"/>
</dbReference>
<keyword evidence="2 11" id="KW-0645">Protease</keyword>
<evidence type="ECO:0000256" key="9">
    <source>
        <dbReference type="SAM" id="SignalP"/>
    </source>
</evidence>
<dbReference type="GO" id="GO:0004252">
    <property type="term" value="F:serine-type endopeptidase activity"/>
    <property type="evidence" value="ECO:0007669"/>
    <property type="project" value="InterPro"/>
</dbReference>
<dbReference type="EMBL" id="FNBW01000018">
    <property type="protein sequence ID" value="SDG47323.1"/>
    <property type="molecule type" value="Genomic_DNA"/>
</dbReference>
<dbReference type="Gene3D" id="2.40.10.120">
    <property type="match status" value="1"/>
</dbReference>
<gene>
    <name evidence="11" type="ORF">SAMN05660686_04539</name>
</gene>
<organism evidence="11 12">
    <name type="scientific">Thalassobaculum litoreum DSM 18839</name>
    <dbReference type="NCBI Taxonomy" id="1123362"/>
    <lineage>
        <taxon>Bacteria</taxon>
        <taxon>Pseudomonadati</taxon>
        <taxon>Pseudomonadota</taxon>
        <taxon>Alphaproteobacteria</taxon>
        <taxon>Rhodospirillales</taxon>
        <taxon>Thalassobaculaceae</taxon>
        <taxon>Thalassobaculum</taxon>
    </lineage>
</organism>
<evidence type="ECO:0000256" key="3">
    <source>
        <dbReference type="ARBA" id="ARBA00022729"/>
    </source>
</evidence>
<feature type="active site" description="Charge relay system" evidence="7">
    <location>
        <position position="151"/>
    </location>
</feature>
<keyword evidence="4" id="KW-0677">Repeat</keyword>
<dbReference type="PRINTS" id="PR00834">
    <property type="entry name" value="PROTEASES2C"/>
</dbReference>
<sequence>MKCLTAAWRAVCLILAVCIAQNPVPAVAQGGNQTEVIPRGKGEISLTFAPLVREVGPAVVNVYTRTVVSERRGVSPLFDDPFFKRFFGDLVPSLPQRRREATSLGSGVIVDAAGTVVTNNHVIEGADEITVVLNDRREYKARLILADPDTDLAVLAIDGVDEPLPYVEIHDSDDLAVGDLVLAIGNPFGVGQTVTMGIVSALARTNVGITDYSFFIQTDASINPGNSGGALIGTDGRLVGINTAIYSNQRGGSPGGSVGIGFAVPSNMVATVLRAARDGGVVRPWLGARTQTVTADLADSLGMKRPVGALVNDLYPGGPAEQAGLQAGDVIVAVDGREVIDSGALRYRVATRAPGEDVAIRVIRGGAERDLSLAMVPPAEDPPAQVTDVTGRNPFAGSRVANLSPALAVEEGFDEMARGVVVLGLKRGSAADQIGVRRGDIVVRVNGLEIDSVATFNEAVASPRGGWELAIKRDGKVLTTRVQG</sequence>
<evidence type="ECO:0000313" key="12">
    <source>
        <dbReference type="Proteomes" id="UP000198615"/>
    </source>
</evidence>
<evidence type="ECO:0000256" key="2">
    <source>
        <dbReference type="ARBA" id="ARBA00022670"/>
    </source>
</evidence>
<dbReference type="NCBIfam" id="TIGR02037">
    <property type="entry name" value="degP_htrA_DO"/>
    <property type="match status" value="1"/>
</dbReference>
<feature type="chain" id="PRO_5039387161" evidence="9">
    <location>
        <begin position="29"/>
        <end position="484"/>
    </location>
</feature>
<feature type="signal peptide" evidence="9">
    <location>
        <begin position="1"/>
        <end position="28"/>
    </location>
</feature>
<keyword evidence="6" id="KW-0720">Serine protease</keyword>
<evidence type="ECO:0000256" key="8">
    <source>
        <dbReference type="PIRSR" id="PIRSR611782-2"/>
    </source>
</evidence>
<dbReference type="InterPro" id="IPR036034">
    <property type="entry name" value="PDZ_sf"/>
</dbReference>
<feature type="binding site" evidence="8">
    <location>
        <position position="121"/>
    </location>
    <ligand>
        <name>substrate</name>
    </ligand>
</feature>
<dbReference type="SMART" id="SM00228">
    <property type="entry name" value="PDZ"/>
    <property type="match status" value="2"/>
</dbReference>
<dbReference type="RefSeq" id="WP_093154071.1">
    <property type="nucleotide sequence ID" value="NZ_FNBW01000018.1"/>
</dbReference>
<name>A0A8G2BM01_9PROT</name>
<proteinExistence type="inferred from homology"/>
<reference evidence="11 12" key="1">
    <citation type="submission" date="2016-10" db="EMBL/GenBank/DDBJ databases">
        <authorList>
            <person name="Varghese N."/>
            <person name="Submissions S."/>
        </authorList>
    </citation>
    <scope>NUCLEOTIDE SEQUENCE [LARGE SCALE GENOMIC DNA]</scope>
    <source>
        <strain evidence="11 12">DSM 18839</strain>
    </source>
</reference>
<dbReference type="SUPFAM" id="SSF50494">
    <property type="entry name" value="Trypsin-like serine proteases"/>
    <property type="match status" value="1"/>
</dbReference>
<dbReference type="GO" id="GO:0042597">
    <property type="term" value="C:periplasmic space"/>
    <property type="evidence" value="ECO:0007669"/>
    <property type="project" value="UniProtKB-SubCell"/>
</dbReference>
<dbReference type="InterPro" id="IPR011782">
    <property type="entry name" value="Pept_S1C_Do"/>
</dbReference>